<keyword evidence="3" id="KW-1185">Reference proteome</keyword>
<dbReference type="Proteomes" id="UP000011777">
    <property type="component" value="Unassembled WGS sequence"/>
</dbReference>
<protein>
    <submittedName>
        <fullName evidence="2">Uncharacterized protein</fullName>
    </submittedName>
</protein>
<keyword evidence="1" id="KW-0472">Membrane</keyword>
<reference evidence="2 3" key="1">
    <citation type="submission" date="2013-02" db="EMBL/GenBank/DDBJ databases">
        <title>Genome sequence of Candida maltosa Xu316, a potential industrial strain for xylitol and ethanol production.</title>
        <authorList>
            <person name="Yu J."/>
            <person name="Wang Q."/>
            <person name="Geng X."/>
            <person name="Bao W."/>
            <person name="He P."/>
            <person name="Cai J."/>
        </authorList>
    </citation>
    <scope>NUCLEOTIDE SEQUENCE [LARGE SCALE GENOMIC DNA]</scope>
    <source>
        <strain evidence="3">Xu316</strain>
    </source>
</reference>
<dbReference type="OrthoDB" id="441660at2759"/>
<feature type="transmembrane region" description="Helical" evidence="1">
    <location>
        <begin position="387"/>
        <end position="404"/>
    </location>
</feature>
<dbReference type="InterPro" id="IPR036609">
    <property type="entry name" value="LCCL_sf"/>
</dbReference>
<feature type="transmembrane region" description="Helical" evidence="1">
    <location>
        <begin position="424"/>
        <end position="443"/>
    </location>
</feature>
<dbReference type="eggNOG" id="ENOG502QUEX">
    <property type="taxonomic scope" value="Eukaryota"/>
</dbReference>
<gene>
    <name evidence="2" type="ORF">G210_0033</name>
</gene>
<feature type="transmembrane region" description="Helical" evidence="1">
    <location>
        <begin position="455"/>
        <end position="478"/>
    </location>
</feature>
<comment type="caution">
    <text evidence="2">The sequence shown here is derived from an EMBL/GenBank/DDBJ whole genome shotgun (WGS) entry which is preliminary data.</text>
</comment>
<evidence type="ECO:0000256" key="1">
    <source>
        <dbReference type="SAM" id="Phobius"/>
    </source>
</evidence>
<evidence type="ECO:0000313" key="3">
    <source>
        <dbReference type="Proteomes" id="UP000011777"/>
    </source>
</evidence>
<dbReference type="EMBL" id="AOGT01000090">
    <property type="protein sequence ID" value="EMG50895.1"/>
    <property type="molecule type" value="Genomic_DNA"/>
</dbReference>
<keyword evidence="1" id="KW-1133">Transmembrane helix</keyword>
<dbReference type="SUPFAM" id="SSF69848">
    <property type="entry name" value="LCCL domain"/>
    <property type="match status" value="1"/>
</dbReference>
<sequence>MSTTLSDNSTNTNTNNIRIIDETTDFYFARDNTWKSKIQRFFYLLWNGPLEPKDDPAPRIRYLEFLEVIPDKFRERVPLQYRKALLVTYLLFWFGLCYNILIPYLTVPPHISTDLGTRIYTLSCASSPEFWKGKNSACGLHGELCPEVAHANAAGGDIFIRCPALCDRSSWTYSLIPIGDQRIKYRGYFVGGGDKVENKIDEHQVTNPYRADSYPCGAGVHAGIISPIWGGCARISYGSKDQPFFKATKGHYGVSDSIEFLSFFKFSYFFKNLKLPGQESFNQCYDPRIIVLILNIFLGIPVVYLGSGAVAYWTVSIVGFWTIVLATDPPVDVDPNHPTDFSRLMSIALERFLPSCCILFVLWHTSAKRTLSAPPISGVKVSYMSRVLLWYPLFWLGVLNNMTFDRLPVDRLTISDLKEQAGAMLAVGSIIGIIATCAVIQAYKIWLSGRFKKYLMIYGSFILGLVAIAKLPGLTLRVHHYILAMLLIPGCATRGRTALLFQGILLGLFLSGAARWGLASIAETAASLRRDDPSGEILPPIITAYDIEKGILNWLEIPNDVTMTTIQTKLYSKYTSFSILINDIEEYIGDNVTFVDLKKLFTESTELKQLIEKTLASGIKDENGNISLYLRIGRKIPNTHYYSDFSNAATLKWPSGELTLPLPGMT</sequence>
<keyword evidence="1" id="KW-0812">Transmembrane</keyword>
<organism evidence="2 3">
    <name type="scientific">Candida maltosa (strain Xu316)</name>
    <name type="common">Yeast</name>
    <dbReference type="NCBI Taxonomy" id="1245528"/>
    <lineage>
        <taxon>Eukaryota</taxon>
        <taxon>Fungi</taxon>
        <taxon>Dikarya</taxon>
        <taxon>Ascomycota</taxon>
        <taxon>Saccharomycotina</taxon>
        <taxon>Pichiomycetes</taxon>
        <taxon>Debaryomycetaceae</taxon>
        <taxon>Candida/Lodderomyces clade</taxon>
        <taxon>Candida</taxon>
    </lineage>
</organism>
<proteinExistence type="predicted"/>
<dbReference type="OMA" id="HWDKTVL"/>
<dbReference type="HOGENOM" id="CLU_011125_2_0_1"/>
<evidence type="ECO:0000313" key="2">
    <source>
        <dbReference type="EMBL" id="EMG50895.1"/>
    </source>
</evidence>
<dbReference type="InterPro" id="IPR051957">
    <property type="entry name" value="CRISP-LCCL_domain"/>
</dbReference>
<dbReference type="PANTHER" id="PTHR31331">
    <property type="entry name" value="LCCL DOMAIN PROTEIN (AFU_ORTHOLOGUE AFUA_5G08630)"/>
    <property type="match status" value="1"/>
</dbReference>
<feature type="transmembrane region" description="Helical" evidence="1">
    <location>
        <begin position="310"/>
        <end position="327"/>
    </location>
</feature>
<feature type="transmembrane region" description="Helical" evidence="1">
    <location>
        <begin position="498"/>
        <end position="518"/>
    </location>
</feature>
<dbReference type="Gene3D" id="2.170.130.20">
    <property type="entry name" value="LCCL-like domain"/>
    <property type="match status" value="1"/>
</dbReference>
<dbReference type="AlphaFoldDB" id="M3K6M9"/>
<name>M3K6M9_CANMX</name>
<dbReference type="PANTHER" id="PTHR31331:SF1">
    <property type="entry name" value="CYSTEINE RICH SECRETORY PROTEIN LCCL DOMAIN CONTAINING 2"/>
    <property type="match status" value="1"/>
</dbReference>
<feature type="transmembrane region" description="Helical" evidence="1">
    <location>
        <begin position="347"/>
        <end position="366"/>
    </location>
</feature>
<accession>M3K6M9</accession>
<feature type="transmembrane region" description="Helical" evidence="1">
    <location>
        <begin position="84"/>
        <end position="105"/>
    </location>
</feature>